<proteinExistence type="inferred from homology"/>
<sequence>MILANKLLQTFYFLLFSLLVFTQLTAAENYVVKLKKLPSIGITNLADRLLGGDSEFSSLDFLGSQMTKTFSIGSFQGFSGNFTSDSIKKLKNHPLIAEIVPDMIFDALDGESSHEYLREPPLTISESNIDTHPKIVKKNSKEELDKIHQFLSRTGYDATRSPLVVLPSQDTCSSSLINDLNQELTDEIFDTIISKAVKDINFCWNYFYYFGLFLKYSTNNHTESPSNGLQIMGIDNMVTESSEGHLDFPRHNPMNSLNPNGDVDSNEPQLEVNGFIAQPNAPRHLARISRKLNLPKHDKEPFNYYYDPKNTGKGVHVYVLDTGIKKDHPEFEGRVVHGGDFTGRGFDSDPHGHGTHVAGIIGSKTYGVAKGVTLVEVKALDFFGNGSLTSVISGIEFAVQHMKDHNIVGVANLSLGSGKNKVLDDAVEAAVESGLVVVVAAGNNNNPACNNSPANSPYAISVGAIDDRTDHLAQFSSYGPCVDIFASGVEVASLGLKDDQYESKSSGTSMAAPAVTGMVAILLSQGVAPHDIPKKLLEMSTENKIPKKTLFFKSNTPNKILNNGFLGNDDQFILETDPSTHNRRAYLETF</sequence>
<dbReference type="Pfam" id="PF00082">
    <property type="entry name" value="Peptidase_S8"/>
    <property type="match status" value="1"/>
</dbReference>
<evidence type="ECO:0000256" key="6">
    <source>
        <dbReference type="RuleBase" id="RU003355"/>
    </source>
</evidence>
<keyword evidence="7" id="KW-0732">Signal</keyword>
<evidence type="ECO:0000256" key="4">
    <source>
        <dbReference type="ARBA" id="ARBA00022825"/>
    </source>
</evidence>
<evidence type="ECO:0000313" key="11">
    <source>
        <dbReference type="Proteomes" id="UP000009328"/>
    </source>
</evidence>
<dbReference type="InterPro" id="IPR000209">
    <property type="entry name" value="Peptidase_S8/S53_dom"/>
</dbReference>
<dbReference type="InterPro" id="IPR036852">
    <property type="entry name" value="Peptidase_S8/S53_dom_sf"/>
</dbReference>
<dbReference type="InParanoid" id="K0KCW5"/>
<dbReference type="InterPro" id="IPR050131">
    <property type="entry name" value="Peptidase_S8_subtilisin-like"/>
</dbReference>
<feature type="chain" id="PRO_5003837430" evidence="7">
    <location>
        <begin position="28"/>
        <end position="590"/>
    </location>
</feature>
<feature type="active site" description="Charge relay system" evidence="5">
    <location>
        <position position="321"/>
    </location>
</feature>
<dbReference type="InterPro" id="IPR023828">
    <property type="entry name" value="Peptidase_S8_Ser-AS"/>
</dbReference>
<dbReference type="EMBL" id="CAIF01000005">
    <property type="protein sequence ID" value="CCH40736.1"/>
    <property type="molecule type" value="Genomic_DNA"/>
</dbReference>
<reference evidence="10 11" key="1">
    <citation type="journal article" date="2012" name="Eukaryot. Cell">
        <title>Draft genome sequence of Wickerhamomyces ciferrii NRRL Y-1031 F-60-10.</title>
        <authorList>
            <person name="Schneider J."/>
            <person name="Andrea H."/>
            <person name="Blom J."/>
            <person name="Jaenicke S."/>
            <person name="Ruckert C."/>
            <person name="Schorsch C."/>
            <person name="Szczepanowski R."/>
            <person name="Farwick M."/>
            <person name="Goesmann A."/>
            <person name="Puhler A."/>
            <person name="Schaffer S."/>
            <person name="Tauch A."/>
            <person name="Kohler T."/>
            <person name="Brinkrolf K."/>
        </authorList>
    </citation>
    <scope>NUCLEOTIDE SEQUENCE [LARGE SCALE GENOMIC DNA]</scope>
    <source>
        <strain evidence="11">ATCC 14091 / BCRC 22168 / CBS 111 / JCM 3599 / NBRC 0793 / NRRL Y-1031 F-60-10</strain>
    </source>
</reference>
<keyword evidence="2 5" id="KW-0645">Protease</keyword>
<dbReference type="PRINTS" id="PR00723">
    <property type="entry name" value="SUBTILISIN"/>
</dbReference>
<evidence type="ECO:0000256" key="5">
    <source>
        <dbReference type="PROSITE-ProRule" id="PRU01240"/>
    </source>
</evidence>
<dbReference type="PANTHER" id="PTHR43806">
    <property type="entry name" value="PEPTIDASE S8"/>
    <property type="match status" value="1"/>
</dbReference>
<accession>K0KCW5</accession>
<comment type="similarity">
    <text evidence="1 5 6">Belongs to the peptidase S8 family.</text>
</comment>
<dbReference type="GO" id="GO:0004252">
    <property type="term" value="F:serine-type endopeptidase activity"/>
    <property type="evidence" value="ECO:0007669"/>
    <property type="project" value="UniProtKB-UniRule"/>
</dbReference>
<evidence type="ECO:0000259" key="9">
    <source>
        <dbReference type="Pfam" id="PF05922"/>
    </source>
</evidence>
<keyword evidence="4 5" id="KW-0720">Serine protease</keyword>
<dbReference type="CDD" id="cd04077">
    <property type="entry name" value="Peptidases_S8_PCSK9_ProteinaseK_like"/>
    <property type="match status" value="1"/>
</dbReference>
<dbReference type="PROSITE" id="PS51892">
    <property type="entry name" value="SUBTILASE"/>
    <property type="match status" value="1"/>
</dbReference>
<dbReference type="Pfam" id="PF05922">
    <property type="entry name" value="Inhibitor_I9"/>
    <property type="match status" value="1"/>
</dbReference>
<evidence type="ECO:0000259" key="8">
    <source>
        <dbReference type="Pfam" id="PF00082"/>
    </source>
</evidence>
<keyword evidence="3 5" id="KW-0378">Hydrolase</keyword>
<feature type="signal peptide" evidence="7">
    <location>
        <begin position="1"/>
        <end position="27"/>
    </location>
</feature>
<dbReference type="InterPro" id="IPR010259">
    <property type="entry name" value="S8pro/Inhibitor_I9"/>
</dbReference>
<organism evidence="10 11">
    <name type="scientific">Wickerhamomyces ciferrii (strain ATCC 14091 / BCRC 22168 / CBS 111 / JCM 3599 / NBRC 0793 / NRRL Y-1031 F-60-10)</name>
    <name type="common">Yeast</name>
    <name type="synonym">Pichia ciferrii</name>
    <dbReference type="NCBI Taxonomy" id="1206466"/>
    <lineage>
        <taxon>Eukaryota</taxon>
        <taxon>Fungi</taxon>
        <taxon>Dikarya</taxon>
        <taxon>Ascomycota</taxon>
        <taxon>Saccharomycotina</taxon>
        <taxon>Saccharomycetes</taxon>
        <taxon>Phaffomycetales</taxon>
        <taxon>Wickerhamomycetaceae</taxon>
        <taxon>Wickerhamomyces</taxon>
    </lineage>
</organism>
<dbReference type="PANTHER" id="PTHR43806:SF13">
    <property type="entry name" value="SUBTILASE-TYPE PROTEINASE RRT12"/>
    <property type="match status" value="1"/>
</dbReference>
<evidence type="ECO:0000313" key="10">
    <source>
        <dbReference type="EMBL" id="CCH40736.1"/>
    </source>
</evidence>
<dbReference type="HOGENOM" id="CLU_011263_1_0_1"/>
<dbReference type="SUPFAM" id="SSF52743">
    <property type="entry name" value="Subtilisin-like"/>
    <property type="match status" value="1"/>
</dbReference>
<feature type="domain" description="Peptidase S8/S53" evidence="8">
    <location>
        <begin position="312"/>
        <end position="532"/>
    </location>
</feature>
<dbReference type="Proteomes" id="UP000009328">
    <property type="component" value="Unassembled WGS sequence"/>
</dbReference>
<dbReference type="eggNOG" id="KOG1153">
    <property type="taxonomic scope" value="Eukaryota"/>
</dbReference>
<feature type="domain" description="Inhibitor I9" evidence="9">
    <location>
        <begin position="60"/>
        <end position="104"/>
    </location>
</feature>
<dbReference type="InterPro" id="IPR023827">
    <property type="entry name" value="Peptidase_S8_Asp-AS"/>
</dbReference>
<evidence type="ECO:0000256" key="3">
    <source>
        <dbReference type="ARBA" id="ARBA00022801"/>
    </source>
</evidence>
<dbReference type="Gene3D" id="3.40.50.200">
    <property type="entry name" value="Peptidase S8/S53 domain"/>
    <property type="match status" value="1"/>
</dbReference>
<dbReference type="PROSITE" id="PS00137">
    <property type="entry name" value="SUBTILASE_HIS"/>
    <property type="match status" value="1"/>
</dbReference>
<evidence type="ECO:0000256" key="7">
    <source>
        <dbReference type="SAM" id="SignalP"/>
    </source>
</evidence>
<feature type="active site" description="Charge relay system" evidence="5">
    <location>
        <position position="509"/>
    </location>
</feature>
<name>K0KCW5_WICCF</name>
<dbReference type="GO" id="GO:0006508">
    <property type="term" value="P:proteolysis"/>
    <property type="evidence" value="ECO:0007669"/>
    <property type="project" value="UniProtKB-KW"/>
</dbReference>
<feature type="active site" description="Charge relay system" evidence="5">
    <location>
        <position position="353"/>
    </location>
</feature>
<dbReference type="InterPro" id="IPR034193">
    <property type="entry name" value="PCSK9_ProteinaseK-like"/>
</dbReference>
<gene>
    <name evidence="10" type="ORF">BN7_270</name>
</gene>
<evidence type="ECO:0000256" key="1">
    <source>
        <dbReference type="ARBA" id="ARBA00011073"/>
    </source>
</evidence>
<dbReference type="SUPFAM" id="SSF54897">
    <property type="entry name" value="Protease propeptides/inhibitors"/>
    <property type="match status" value="1"/>
</dbReference>
<dbReference type="PROSITE" id="PS00138">
    <property type="entry name" value="SUBTILASE_SER"/>
    <property type="match status" value="1"/>
</dbReference>
<protein>
    <submittedName>
        <fullName evidence="10">Secreted protein</fullName>
    </submittedName>
</protein>
<dbReference type="FunFam" id="3.40.50.200:FF:000007">
    <property type="entry name" value="Subtilisin-like serine protease"/>
    <property type="match status" value="1"/>
</dbReference>
<evidence type="ECO:0000256" key="2">
    <source>
        <dbReference type="ARBA" id="ARBA00022670"/>
    </source>
</evidence>
<comment type="caution">
    <text evidence="10">The sequence shown here is derived from an EMBL/GenBank/DDBJ whole genome shotgun (WGS) entry which is preliminary data.</text>
</comment>
<dbReference type="InterPro" id="IPR022398">
    <property type="entry name" value="Peptidase_S8_His-AS"/>
</dbReference>
<keyword evidence="11" id="KW-1185">Reference proteome</keyword>
<dbReference type="InterPro" id="IPR015500">
    <property type="entry name" value="Peptidase_S8_subtilisin-rel"/>
</dbReference>
<dbReference type="AlphaFoldDB" id="K0KCW5"/>
<dbReference type="PROSITE" id="PS00136">
    <property type="entry name" value="SUBTILASE_ASP"/>
    <property type="match status" value="1"/>
</dbReference>
<dbReference type="STRING" id="1206466.K0KCW5"/>